<protein>
    <submittedName>
        <fullName evidence="2">Uncharacterized protein</fullName>
    </submittedName>
</protein>
<evidence type="ECO:0000313" key="2">
    <source>
        <dbReference type="EMBL" id="AGF74142.1"/>
    </source>
</evidence>
<sequence length="72" mass="8505">MVKNYLLMISAALAAFFMAFFKIFKLGREKERDRQSQADLKAAQIRLEVDHEIDQMDDNSVRSNLLKWVRDK</sequence>
<keyword evidence="3" id="KW-1185">Reference proteome</keyword>
<proteinExistence type="predicted"/>
<keyword evidence="1" id="KW-0812">Transmembrane</keyword>
<dbReference type="AlphaFoldDB" id="M1NXE2"/>
<reference evidence="2 3" key="1">
    <citation type="journal article" date="2013" name="PLoS Genet.">
        <title>A gene transfer agent and a dynamic repertoire of secretion systems hold the keys to the explosive radiation of the emerging pathogen Bartonella.</title>
        <authorList>
            <person name="Guy L."/>
            <person name="Nystedt B."/>
            <person name="Toft C."/>
            <person name="Zaremba-Niedzwiedzka K."/>
            <person name="Berglund E.C."/>
            <person name="Granberg F."/>
            <person name="Naslund K."/>
            <person name="Eriksson A.S."/>
            <person name="Andersson S.G."/>
        </authorList>
    </citation>
    <scope>NUCLEOTIDE SEQUENCE [LARGE SCALE GENOMIC DNA]</scope>
    <source>
        <strain evidence="2 3">Aust/NH1</strain>
    </source>
</reference>
<dbReference type="PATRIC" id="fig|1094489.3.peg.310"/>
<dbReference type="Proteomes" id="UP000011729">
    <property type="component" value="Chromosome"/>
</dbReference>
<dbReference type="eggNOG" id="ENOG50301M8">
    <property type="taxonomic scope" value="Bacteria"/>
</dbReference>
<name>M1NXE2_BARAA</name>
<evidence type="ECO:0000313" key="3">
    <source>
        <dbReference type="Proteomes" id="UP000011729"/>
    </source>
</evidence>
<organism evidence="2 3">
    <name type="scientific">Bartonella australis (strain Aust/NH1)</name>
    <dbReference type="NCBI Taxonomy" id="1094489"/>
    <lineage>
        <taxon>Bacteria</taxon>
        <taxon>Pseudomonadati</taxon>
        <taxon>Pseudomonadota</taxon>
        <taxon>Alphaproteobacteria</taxon>
        <taxon>Hyphomicrobiales</taxon>
        <taxon>Bartonellaceae</taxon>
        <taxon>Bartonella</taxon>
    </lineage>
</organism>
<accession>M1NXE2</accession>
<dbReference type="EMBL" id="CP003123">
    <property type="protein sequence ID" value="AGF74142.1"/>
    <property type="molecule type" value="Genomic_DNA"/>
</dbReference>
<evidence type="ECO:0000256" key="1">
    <source>
        <dbReference type="SAM" id="Phobius"/>
    </source>
</evidence>
<dbReference type="STRING" id="1094489.BAnh1_02550"/>
<dbReference type="OrthoDB" id="9965890at2"/>
<keyword evidence="1" id="KW-1133">Transmembrane helix</keyword>
<feature type="transmembrane region" description="Helical" evidence="1">
    <location>
        <begin position="6"/>
        <end position="24"/>
    </location>
</feature>
<dbReference type="RefSeq" id="WP_015397651.1">
    <property type="nucleotide sequence ID" value="NC_020300.1"/>
</dbReference>
<gene>
    <name evidence="2" type="ordered locus">BAnh1_02550</name>
</gene>
<dbReference type="KEGG" id="baus:BAnh1_02550"/>
<keyword evidence="1" id="KW-0472">Membrane</keyword>
<dbReference type="HOGENOM" id="CLU_199551_0_0_5"/>